<evidence type="ECO:0000313" key="2">
    <source>
        <dbReference type="Proteomes" id="UP001258315"/>
    </source>
</evidence>
<reference evidence="2" key="1">
    <citation type="submission" date="2023-07" db="EMBL/GenBank/DDBJ databases">
        <title>Functional and genomic diversity of the sorghum phyllosphere microbiome.</title>
        <authorList>
            <person name="Shade A."/>
        </authorList>
    </citation>
    <scope>NUCLEOTIDE SEQUENCE [LARGE SCALE GENOMIC DNA]</scope>
    <source>
        <strain evidence="2">SORGH_AS_0422</strain>
    </source>
</reference>
<keyword evidence="2" id="KW-1185">Reference proteome</keyword>
<sequence>MKTFKPYFIIIVWCFIISALLPSCAPEPGIYINDQIPSGMAGTAKELNTTLLKALQKNNLKLLETILSNELMQRYGINGDLELCSTYMREGKNTMLGQVYSSQTKRKLFVAKMPGKGINGYSLSYTPLSKECYIAMYTLNYRNNKWLLTAIYNKYKYGWKLSEMEVTAYTVSGKTAPEIYHEAKAGYDKGYLVGAINLMERSRRCAIPSSIWRYNEMAEMDAFYSKTLKEGNSRFDFPVVVKQVSSHPQIISMSNTDAGYGISPLVSYVSKFDLKDTKAIDAEHQELQKVIGDVLPGINKMDKRVYFTIYNKSPFATKEKVPFVVKESNY</sequence>
<comment type="caution">
    <text evidence="1">The sequence shown here is derived from an EMBL/GenBank/DDBJ whole genome shotgun (WGS) entry which is preliminary data.</text>
</comment>
<dbReference type="Proteomes" id="UP001258315">
    <property type="component" value="Unassembled WGS sequence"/>
</dbReference>
<proteinExistence type="predicted"/>
<evidence type="ECO:0000313" key="1">
    <source>
        <dbReference type="EMBL" id="MDT3402936.1"/>
    </source>
</evidence>
<dbReference type="RefSeq" id="WP_311949625.1">
    <property type="nucleotide sequence ID" value="NZ_JAVLVU010000001.1"/>
</dbReference>
<accession>A0ABU3GU08</accession>
<name>A0ABU3GU08_9SPHI</name>
<organism evidence="1 2">
    <name type="scientific">Mucilaginibacter terrae</name>
    <dbReference type="NCBI Taxonomy" id="1955052"/>
    <lineage>
        <taxon>Bacteria</taxon>
        <taxon>Pseudomonadati</taxon>
        <taxon>Bacteroidota</taxon>
        <taxon>Sphingobacteriia</taxon>
        <taxon>Sphingobacteriales</taxon>
        <taxon>Sphingobacteriaceae</taxon>
        <taxon>Mucilaginibacter</taxon>
    </lineage>
</organism>
<gene>
    <name evidence="1" type="ORF">QE417_002008</name>
</gene>
<protein>
    <submittedName>
        <fullName evidence="1">Uncharacterized protein</fullName>
    </submittedName>
</protein>
<dbReference type="EMBL" id="JAVLVU010000001">
    <property type="protein sequence ID" value="MDT3402936.1"/>
    <property type="molecule type" value="Genomic_DNA"/>
</dbReference>